<dbReference type="Proteomes" id="UP001579974">
    <property type="component" value="Unassembled WGS sequence"/>
</dbReference>
<dbReference type="RefSeq" id="WP_275473425.1">
    <property type="nucleotide sequence ID" value="NZ_CP162940.1"/>
</dbReference>
<dbReference type="EMBL" id="JBDXSU010000027">
    <property type="protein sequence ID" value="MFB5192721.1"/>
    <property type="molecule type" value="Genomic_DNA"/>
</dbReference>
<accession>A0ABV5AKR4</accession>
<gene>
    <name evidence="1" type="ORF">KKP3000_001930</name>
</gene>
<protein>
    <submittedName>
        <fullName evidence="1">NUDIX hydrolase</fullName>
    </submittedName>
</protein>
<name>A0ABV5AKR4_9BACL</name>
<keyword evidence="2" id="KW-1185">Reference proteome</keyword>
<dbReference type="InterPro" id="IPR015797">
    <property type="entry name" value="NUDIX_hydrolase-like_dom_sf"/>
</dbReference>
<reference evidence="1 2" key="1">
    <citation type="journal article" date="2024" name="Int. J. Mol. Sci.">
        <title>Exploration of Alicyclobacillus spp. Genome in Search of Antibiotic Resistance.</title>
        <authorList>
            <person name="Bucka-Kolendo J."/>
            <person name="Kiousi D.E."/>
            <person name="Dekowska A."/>
            <person name="Mikolajczuk-Szczyrba A."/>
            <person name="Karadedos D.M."/>
            <person name="Michael P."/>
            <person name="Galanis A."/>
            <person name="Sokolowska B."/>
        </authorList>
    </citation>
    <scope>NUCLEOTIDE SEQUENCE [LARGE SCALE GENOMIC DNA]</scope>
    <source>
        <strain evidence="1 2">KKP 3000</strain>
    </source>
</reference>
<dbReference type="GO" id="GO:0016787">
    <property type="term" value="F:hydrolase activity"/>
    <property type="evidence" value="ECO:0007669"/>
    <property type="project" value="UniProtKB-KW"/>
</dbReference>
<dbReference type="Gene3D" id="3.90.79.10">
    <property type="entry name" value="Nucleoside Triphosphate Pyrophosphohydrolase"/>
    <property type="match status" value="1"/>
</dbReference>
<organism evidence="1 2">
    <name type="scientific">Alicyclobacillus fastidiosus</name>
    <dbReference type="NCBI Taxonomy" id="392011"/>
    <lineage>
        <taxon>Bacteria</taxon>
        <taxon>Bacillati</taxon>
        <taxon>Bacillota</taxon>
        <taxon>Bacilli</taxon>
        <taxon>Bacillales</taxon>
        <taxon>Alicyclobacillaceae</taxon>
        <taxon>Alicyclobacillus</taxon>
    </lineage>
</organism>
<dbReference type="SUPFAM" id="SSF55811">
    <property type="entry name" value="Nudix"/>
    <property type="match status" value="1"/>
</dbReference>
<sequence>MREVQEETGFTVSVKKLVHTKFNGDIQYFEVEIESGGPKIQDPDGLIYEISWVSFEMLQELPLTYEEDRDFLSRLLESGWTTA</sequence>
<evidence type="ECO:0000313" key="2">
    <source>
        <dbReference type="Proteomes" id="UP001579974"/>
    </source>
</evidence>
<comment type="caution">
    <text evidence="1">The sequence shown here is derived from an EMBL/GenBank/DDBJ whole genome shotgun (WGS) entry which is preliminary data.</text>
</comment>
<proteinExistence type="predicted"/>
<keyword evidence="1" id="KW-0378">Hydrolase</keyword>
<evidence type="ECO:0000313" key="1">
    <source>
        <dbReference type="EMBL" id="MFB5192721.1"/>
    </source>
</evidence>